<gene>
    <name evidence="2" type="ORF">H6F99_24280</name>
</gene>
<dbReference type="EMBL" id="JACJQT010000103">
    <property type="protein sequence ID" value="MBD2281275.1"/>
    <property type="molecule type" value="Genomic_DNA"/>
</dbReference>
<feature type="domain" description="Antitoxin SocA-like Panacea" evidence="1">
    <location>
        <begin position="23"/>
        <end position="115"/>
    </location>
</feature>
<comment type="caution">
    <text evidence="2">The sequence shown here is derived from an EMBL/GenBank/DDBJ whole genome shotgun (WGS) entry which is preliminary data.</text>
</comment>
<organism evidence="2 3">
    <name type="scientific">Aphanizomenon flos-aquae FACHB-1040</name>
    <dbReference type="NCBI Taxonomy" id="2692887"/>
    <lineage>
        <taxon>Bacteria</taxon>
        <taxon>Bacillati</taxon>
        <taxon>Cyanobacteriota</taxon>
        <taxon>Cyanophyceae</taxon>
        <taxon>Nostocales</taxon>
        <taxon>Aphanizomenonaceae</taxon>
        <taxon>Aphanizomenon</taxon>
    </lineage>
</organism>
<proteinExistence type="predicted"/>
<name>A0ABR8C4A6_APHFL</name>
<sequence length="152" mass="17717">MATVFDVARYILEKQGEITSMKLQKLVYYSQAWNLVWDESELFEERIEAWANGAVVRDLYNVHKGKFKVNKESFTEGNSNALTDSEKENIDKVLYFYGDYTAQQLSDINHQEYPWINARGDLPAMAICNNEITRDAIFEYHSGIWNEPESDE</sequence>
<evidence type="ECO:0000313" key="3">
    <source>
        <dbReference type="Proteomes" id="UP000606721"/>
    </source>
</evidence>
<keyword evidence="3" id="KW-1185">Reference proteome</keyword>
<reference evidence="2 3" key="1">
    <citation type="journal article" date="2020" name="ISME J.">
        <title>Comparative genomics reveals insights into cyanobacterial evolution and habitat adaptation.</title>
        <authorList>
            <person name="Chen M.Y."/>
            <person name="Teng W.K."/>
            <person name="Zhao L."/>
            <person name="Hu C.X."/>
            <person name="Zhou Y.K."/>
            <person name="Han B.P."/>
            <person name="Song L.R."/>
            <person name="Shu W.S."/>
        </authorList>
    </citation>
    <scope>NUCLEOTIDE SEQUENCE [LARGE SCALE GENOMIC DNA]</scope>
    <source>
        <strain evidence="2 3">FACHB-1040</strain>
    </source>
</reference>
<evidence type="ECO:0000313" key="2">
    <source>
        <dbReference type="EMBL" id="MBD2281275.1"/>
    </source>
</evidence>
<dbReference type="Pfam" id="PF13274">
    <property type="entry name" value="SocA_Panacea"/>
    <property type="match status" value="1"/>
</dbReference>
<dbReference type="InterPro" id="IPR025272">
    <property type="entry name" value="SocA_Panacea"/>
</dbReference>
<dbReference type="Proteomes" id="UP000606721">
    <property type="component" value="Unassembled WGS sequence"/>
</dbReference>
<accession>A0ABR8C4A6</accession>
<dbReference type="RefSeq" id="WP_190384468.1">
    <property type="nucleotide sequence ID" value="NZ_JACJQT010000103.1"/>
</dbReference>
<protein>
    <submittedName>
        <fullName evidence="2">DUF4065 domain-containing protein</fullName>
    </submittedName>
</protein>
<evidence type="ECO:0000259" key="1">
    <source>
        <dbReference type="Pfam" id="PF13274"/>
    </source>
</evidence>